<gene>
    <name evidence="2" type="ORF">GJ744_002206</name>
</gene>
<dbReference type="OrthoDB" id="4195490at2759"/>
<dbReference type="SUPFAM" id="SSF56112">
    <property type="entry name" value="Protein kinase-like (PK-like)"/>
    <property type="match status" value="1"/>
</dbReference>
<dbReference type="InterPro" id="IPR011009">
    <property type="entry name" value="Kinase-like_dom_sf"/>
</dbReference>
<keyword evidence="3" id="KW-1185">Reference proteome</keyword>
<organism evidence="2 3">
    <name type="scientific">Endocarpon pusillum</name>
    <dbReference type="NCBI Taxonomy" id="364733"/>
    <lineage>
        <taxon>Eukaryota</taxon>
        <taxon>Fungi</taxon>
        <taxon>Dikarya</taxon>
        <taxon>Ascomycota</taxon>
        <taxon>Pezizomycotina</taxon>
        <taxon>Eurotiomycetes</taxon>
        <taxon>Chaetothyriomycetidae</taxon>
        <taxon>Verrucariales</taxon>
        <taxon>Verrucariaceae</taxon>
        <taxon>Endocarpon</taxon>
    </lineage>
</organism>
<feature type="domain" description="Protein kinase" evidence="1">
    <location>
        <begin position="189"/>
        <end position="515"/>
    </location>
</feature>
<evidence type="ECO:0000313" key="3">
    <source>
        <dbReference type="Proteomes" id="UP000606974"/>
    </source>
</evidence>
<accession>A0A8H7ABI7</accession>
<evidence type="ECO:0000313" key="2">
    <source>
        <dbReference type="EMBL" id="KAF7504469.1"/>
    </source>
</evidence>
<dbReference type="Gene3D" id="1.10.510.10">
    <property type="entry name" value="Transferase(Phosphotransferase) domain 1"/>
    <property type="match status" value="1"/>
</dbReference>
<dbReference type="GO" id="GO:0005524">
    <property type="term" value="F:ATP binding"/>
    <property type="evidence" value="ECO:0007669"/>
    <property type="project" value="InterPro"/>
</dbReference>
<proteinExistence type="predicted"/>
<dbReference type="EMBL" id="JAACFV010000137">
    <property type="protein sequence ID" value="KAF7504469.1"/>
    <property type="molecule type" value="Genomic_DNA"/>
</dbReference>
<evidence type="ECO:0000259" key="1">
    <source>
        <dbReference type="PROSITE" id="PS50011"/>
    </source>
</evidence>
<dbReference type="Proteomes" id="UP000606974">
    <property type="component" value="Unassembled WGS sequence"/>
</dbReference>
<protein>
    <recommendedName>
        <fullName evidence="1">Protein kinase domain-containing protein</fullName>
    </recommendedName>
</protein>
<dbReference type="PANTHER" id="PTHR37542">
    <property type="entry name" value="HELO DOMAIN-CONTAINING PROTEIN-RELATED"/>
    <property type="match status" value="1"/>
</dbReference>
<sequence length="515" mass="57855">MASGLEIFSAITGCVALAIAVHGFFQDQLQDQEADSVILSIRNDIAILRDFARIFDSAAKDDRILISDKLLLNEICLTLQPLLVSIQNWIVRRQMAHLTASPTRKVTDKILGFLYKQAELQKVALQLFQWTERYHIRLGLLPPPLKERLLTSSDEVDSLSSSGLRVLRDTFAKLTMQSQHISDTRLRKAEREVVLRSGPSASRMFATLGQETMIVEFKPHKSTLAGQELSIFESDVTKLVKLLSCAEAPLCRILRAAGYFHQSSRSCFAYLYQFPKNVSVSAGATSPRTLLDLICTTRPSPRTGSSQTELLPPQHALEERFEFARKIACAVMYVHMMQYVHKSIRTSNIVVLSQKAAATTPETGGFPERLGEPFLCGFETARHDKATSDQRGDAHWRYNIYRHPKRQGLHPQERYTMNHDIYSLGVVLLELGVWRPLLSTGLAKLKDSTDEEVAAGKVKDYLKKMAKERLPIVMGTKYCETVLFCLDVEGDGQIGSLTVIEEVLRKLEELAVGMQ</sequence>
<dbReference type="PROSITE" id="PS50011">
    <property type="entry name" value="PROTEIN_KINASE_DOM"/>
    <property type="match status" value="1"/>
</dbReference>
<dbReference type="GO" id="GO:0004672">
    <property type="term" value="F:protein kinase activity"/>
    <property type="evidence" value="ECO:0007669"/>
    <property type="project" value="InterPro"/>
</dbReference>
<dbReference type="InterPro" id="IPR000719">
    <property type="entry name" value="Prot_kinase_dom"/>
</dbReference>
<dbReference type="AlphaFoldDB" id="A0A8H7ABI7"/>
<name>A0A8H7ABI7_9EURO</name>
<dbReference type="PANTHER" id="PTHR37542:SF3">
    <property type="entry name" value="PRION-INHIBITION AND PROPAGATION HELO DOMAIN-CONTAINING PROTEIN"/>
    <property type="match status" value="1"/>
</dbReference>
<reference evidence="2" key="1">
    <citation type="submission" date="2020-02" db="EMBL/GenBank/DDBJ databases">
        <authorList>
            <person name="Palmer J.M."/>
        </authorList>
    </citation>
    <scope>NUCLEOTIDE SEQUENCE</scope>
    <source>
        <strain evidence="2">EPUS1.4</strain>
        <tissue evidence="2">Thallus</tissue>
    </source>
</reference>
<comment type="caution">
    <text evidence="2">The sequence shown here is derived from an EMBL/GenBank/DDBJ whole genome shotgun (WGS) entry which is preliminary data.</text>
</comment>